<sequence length="65" mass="7335">MRYAYGSSKARAESIPDLGRFSPIQSLPRQLGIRIEGLPPEDHRRRRTAPDSDRAFNAVLSICTH</sequence>
<name>A0A2P5AD14_PARAD</name>
<evidence type="ECO:0000313" key="2">
    <source>
        <dbReference type="Proteomes" id="UP000237105"/>
    </source>
</evidence>
<protein>
    <submittedName>
        <fullName evidence="1">Uncharacterized protein</fullName>
    </submittedName>
</protein>
<evidence type="ECO:0000313" key="1">
    <source>
        <dbReference type="EMBL" id="PON34437.1"/>
    </source>
</evidence>
<organism evidence="1 2">
    <name type="scientific">Parasponia andersonii</name>
    <name type="common">Sponia andersonii</name>
    <dbReference type="NCBI Taxonomy" id="3476"/>
    <lineage>
        <taxon>Eukaryota</taxon>
        <taxon>Viridiplantae</taxon>
        <taxon>Streptophyta</taxon>
        <taxon>Embryophyta</taxon>
        <taxon>Tracheophyta</taxon>
        <taxon>Spermatophyta</taxon>
        <taxon>Magnoliopsida</taxon>
        <taxon>eudicotyledons</taxon>
        <taxon>Gunneridae</taxon>
        <taxon>Pentapetalae</taxon>
        <taxon>rosids</taxon>
        <taxon>fabids</taxon>
        <taxon>Rosales</taxon>
        <taxon>Cannabaceae</taxon>
        <taxon>Parasponia</taxon>
    </lineage>
</organism>
<keyword evidence="2" id="KW-1185">Reference proteome</keyword>
<dbReference type="AlphaFoldDB" id="A0A2P5AD14"/>
<dbReference type="Proteomes" id="UP000237105">
    <property type="component" value="Unassembled WGS sequence"/>
</dbReference>
<reference evidence="2" key="1">
    <citation type="submission" date="2016-06" db="EMBL/GenBank/DDBJ databases">
        <title>Parallel loss of symbiosis genes in relatives of nitrogen-fixing non-legume Parasponia.</title>
        <authorList>
            <person name="Van Velzen R."/>
            <person name="Holmer R."/>
            <person name="Bu F."/>
            <person name="Rutten L."/>
            <person name="Van Zeijl A."/>
            <person name="Liu W."/>
            <person name="Santuari L."/>
            <person name="Cao Q."/>
            <person name="Sharma T."/>
            <person name="Shen D."/>
            <person name="Roswanjaya Y."/>
            <person name="Wardhani T."/>
            <person name="Kalhor M.S."/>
            <person name="Jansen J."/>
            <person name="Van den Hoogen J."/>
            <person name="Gungor B."/>
            <person name="Hartog M."/>
            <person name="Hontelez J."/>
            <person name="Verver J."/>
            <person name="Yang W.-C."/>
            <person name="Schijlen E."/>
            <person name="Repin R."/>
            <person name="Schilthuizen M."/>
            <person name="Schranz E."/>
            <person name="Heidstra R."/>
            <person name="Miyata K."/>
            <person name="Fedorova E."/>
            <person name="Kohlen W."/>
            <person name="Bisseling T."/>
            <person name="Smit S."/>
            <person name="Geurts R."/>
        </authorList>
    </citation>
    <scope>NUCLEOTIDE SEQUENCE [LARGE SCALE GENOMIC DNA]</scope>
    <source>
        <strain evidence="2">cv. WU1-14</strain>
    </source>
</reference>
<dbReference type="EMBL" id="JXTB01000659">
    <property type="protein sequence ID" value="PON34437.1"/>
    <property type="molecule type" value="Genomic_DNA"/>
</dbReference>
<accession>A0A2P5AD14</accession>
<gene>
    <name evidence="1" type="ORF">PanWU01x14_344340</name>
</gene>
<proteinExistence type="predicted"/>
<comment type="caution">
    <text evidence="1">The sequence shown here is derived from an EMBL/GenBank/DDBJ whole genome shotgun (WGS) entry which is preliminary data.</text>
</comment>